<dbReference type="Proteomes" id="UP001341840">
    <property type="component" value="Unassembled WGS sequence"/>
</dbReference>
<dbReference type="EMBL" id="JASCZI010000120">
    <property type="protein sequence ID" value="MED6109000.1"/>
    <property type="molecule type" value="Genomic_DNA"/>
</dbReference>
<comment type="caution">
    <text evidence="1">The sequence shown here is derived from an EMBL/GenBank/DDBJ whole genome shotgun (WGS) entry which is preliminary data.</text>
</comment>
<keyword evidence="2" id="KW-1185">Reference proteome</keyword>
<organism evidence="1 2">
    <name type="scientific">Stylosanthes scabra</name>
    <dbReference type="NCBI Taxonomy" id="79078"/>
    <lineage>
        <taxon>Eukaryota</taxon>
        <taxon>Viridiplantae</taxon>
        <taxon>Streptophyta</taxon>
        <taxon>Embryophyta</taxon>
        <taxon>Tracheophyta</taxon>
        <taxon>Spermatophyta</taxon>
        <taxon>Magnoliopsida</taxon>
        <taxon>eudicotyledons</taxon>
        <taxon>Gunneridae</taxon>
        <taxon>Pentapetalae</taxon>
        <taxon>rosids</taxon>
        <taxon>fabids</taxon>
        <taxon>Fabales</taxon>
        <taxon>Fabaceae</taxon>
        <taxon>Papilionoideae</taxon>
        <taxon>50 kb inversion clade</taxon>
        <taxon>dalbergioids sensu lato</taxon>
        <taxon>Dalbergieae</taxon>
        <taxon>Pterocarpus clade</taxon>
        <taxon>Stylosanthes</taxon>
    </lineage>
</organism>
<proteinExistence type="predicted"/>
<accession>A0ABU6QAR4</accession>
<protein>
    <submittedName>
        <fullName evidence="1">Uncharacterized protein</fullName>
    </submittedName>
</protein>
<evidence type="ECO:0000313" key="1">
    <source>
        <dbReference type="EMBL" id="MED6109000.1"/>
    </source>
</evidence>
<gene>
    <name evidence="1" type="ORF">PIB30_029474</name>
</gene>
<evidence type="ECO:0000313" key="2">
    <source>
        <dbReference type="Proteomes" id="UP001341840"/>
    </source>
</evidence>
<name>A0ABU6QAR4_9FABA</name>
<sequence length="127" mass="14503">MEDLSMFRRPRTVALEDENPGTYGTVLIYPLNRLVECGFVGDTAVNPWVGIFYTRQGFARETRIHNLFGFRYDDLSLSFSRTQGNPEITLFATPRTASYQRHWTHDTGFETNSQECGYGVGVNNPKL</sequence>
<reference evidence="1 2" key="1">
    <citation type="journal article" date="2023" name="Plants (Basel)">
        <title>Bridging the Gap: Combining Genomics and Transcriptomics Approaches to Understand Stylosanthes scabra, an Orphan Legume from the Brazilian Caatinga.</title>
        <authorList>
            <person name="Ferreira-Neto J.R.C."/>
            <person name="da Silva M.D."/>
            <person name="Binneck E."/>
            <person name="de Melo N.F."/>
            <person name="da Silva R.H."/>
            <person name="de Melo A.L.T.M."/>
            <person name="Pandolfi V."/>
            <person name="Bustamante F.O."/>
            <person name="Brasileiro-Vidal A.C."/>
            <person name="Benko-Iseppon A.M."/>
        </authorList>
    </citation>
    <scope>NUCLEOTIDE SEQUENCE [LARGE SCALE GENOMIC DNA]</scope>
    <source>
        <tissue evidence="1">Leaves</tissue>
    </source>
</reference>